<dbReference type="EMBL" id="UOFR01000060">
    <property type="protein sequence ID" value="VAW98498.1"/>
    <property type="molecule type" value="Genomic_DNA"/>
</dbReference>
<organism evidence="4">
    <name type="scientific">hydrothermal vent metagenome</name>
    <dbReference type="NCBI Taxonomy" id="652676"/>
    <lineage>
        <taxon>unclassified sequences</taxon>
        <taxon>metagenomes</taxon>
        <taxon>ecological metagenomes</taxon>
    </lineage>
</organism>
<keyword evidence="1" id="KW-1133">Transmembrane helix</keyword>
<accession>A0A3B0ZY62</accession>
<dbReference type="NCBIfam" id="TIGR01777">
    <property type="entry name" value="yfcH"/>
    <property type="match status" value="1"/>
</dbReference>
<reference evidence="4" key="1">
    <citation type="submission" date="2018-06" db="EMBL/GenBank/DDBJ databases">
        <authorList>
            <person name="Zhirakovskaya E."/>
        </authorList>
    </citation>
    <scope>NUCLEOTIDE SEQUENCE</scope>
</reference>
<sequence length="475" mass="52972">MIELFLYLFIAQALMGAFDTLYHHEFKVALSQKINARLELYIHSIRAVLYGVLFAGLAWFEWHGLWVGLLIGIVLVELGLTLWDFVVEDKTRLLPGSERITHTLLAINGGAMFVLIALLLPGWYAQDTALVAVDYGWRSWFLFIAGMGVGLSGVRDAFAAWQIQRLKLNLNLDLGTGHKRLLISGGTGFIGSALCYELLHAGHEITLLTRTPLAASMQFNGKVRAVRSCAELSEAEHFDVVINLAGAPVVGPRWSTKRKAILLNSRLHSTRDLLGFVKRAQHQPDVWVQASAIGYYGTKTDQAVTELNSPGDGFAAELCERWEQTTAELESLSVRRVILRFGLVFGRSGGSLPMMMRSFRFGMGAILGNGQQHVAWIHIEDLLQIIALSIANKTIHGKINVVAPDCITYNEFATMAGQLLHRPVWFRIPANLLRQMLGEMASLFVDGPIIKPDRLEKIHFKYRFPQLRGALMDLI</sequence>
<gene>
    <name evidence="4" type="ORF">MNBD_GAMMA21-2197</name>
</gene>
<evidence type="ECO:0000313" key="4">
    <source>
        <dbReference type="EMBL" id="VAW98498.1"/>
    </source>
</evidence>
<dbReference type="InterPro" id="IPR036291">
    <property type="entry name" value="NAD(P)-bd_dom_sf"/>
</dbReference>
<feature type="transmembrane region" description="Helical" evidence="1">
    <location>
        <begin position="43"/>
        <end position="60"/>
    </location>
</feature>
<proteinExistence type="predicted"/>
<feature type="transmembrane region" description="Helical" evidence="1">
    <location>
        <begin position="6"/>
        <end position="22"/>
    </location>
</feature>
<feature type="transmembrane region" description="Helical" evidence="1">
    <location>
        <begin position="140"/>
        <end position="161"/>
    </location>
</feature>
<protein>
    <submittedName>
        <fullName evidence="4">Cell division inhibitor</fullName>
    </submittedName>
</protein>
<evidence type="ECO:0000259" key="3">
    <source>
        <dbReference type="Pfam" id="PF08338"/>
    </source>
</evidence>
<dbReference type="Pfam" id="PF08338">
    <property type="entry name" value="DUF1731"/>
    <property type="match status" value="1"/>
</dbReference>
<dbReference type="AlphaFoldDB" id="A0A3B0ZY62"/>
<keyword evidence="1" id="KW-0472">Membrane</keyword>
<feature type="domain" description="DUF1731" evidence="3">
    <location>
        <begin position="428"/>
        <end position="474"/>
    </location>
</feature>
<feature type="domain" description="NAD-dependent epimerase/dehydratase" evidence="2">
    <location>
        <begin position="182"/>
        <end position="393"/>
    </location>
</feature>
<dbReference type="InterPro" id="IPR001509">
    <property type="entry name" value="Epimerase_deHydtase"/>
</dbReference>
<evidence type="ECO:0000259" key="2">
    <source>
        <dbReference type="Pfam" id="PF01370"/>
    </source>
</evidence>
<dbReference type="Gene3D" id="3.40.50.720">
    <property type="entry name" value="NAD(P)-binding Rossmann-like Domain"/>
    <property type="match status" value="1"/>
</dbReference>
<dbReference type="InterPro" id="IPR013549">
    <property type="entry name" value="DUF1731"/>
</dbReference>
<keyword evidence="1" id="KW-0812">Transmembrane</keyword>
<evidence type="ECO:0000256" key="1">
    <source>
        <dbReference type="SAM" id="Phobius"/>
    </source>
</evidence>
<dbReference type="InterPro" id="IPR010099">
    <property type="entry name" value="SDR39U1"/>
</dbReference>
<dbReference type="GO" id="GO:0051301">
    <property type="term" value="P:cell division"/>
    <property type="evidence" value="ECO:0007669"/>
    <property type="project" value="UniProtKB-KW"/>
</dbReference>
<feature type="transmembrane region" description="Helical" evidence="1">
    <location>
        <begin position="99"/>
        <end position="120"/>
    </location>
</feature>
<keyword evidence="4" id="KW-0132">Cell division</keyword>
<name>A0A3B0ZY62_9ZZZZ</name>
<feature type="transmembrane region" description="Helical" evidence="1">
    <location>
        <begin position="66"/>
        <end position="87"/>
    </location>
</feature>
<keyword evidence="4" id="KW-0131">Cell cycle</keyword>
<dbReference type="Pfam" id="PF01370">
    <property type="entry name" value="Epimerase"/>
    <property type="match status" value="1"/>
</dbReference>
<dbReference type="PANTHER" id="PTHR11092:SF0">
    <property type="entry name" value="EPIMERASE FAMILY PROTEIN SDR39U1"/>
    <property type="match status" value="1"/>
</dbReference>
<dbReference type="SUPFAM" id="SSF51735">
    <property type="entry name" value="NAD(P)-binding Rossmann-fold domains"/>
    <property type="match status" value="1"/>
</dbReference>
<dbReference type="PANTHER" id="PTHR11092">
    <property type="entry name" value="SUGAR NUCLEOTIDE EPIMERASE RELATED"/>
    <property type="match status" value="1"/>
</dbReference>